<dbReference type="Gene3D" id="3.40.50.1820">
    <property type="entry name" value="alpha/beta hydrolase"/>
    <property type="match status" value="1"/>
</dbReference>
<dbReference type="PANTHER" id="PTHR43433:SF5">
    <property type="entry name" value="AB HYDROLASE-1 DOMAIN-CONTAINING PROTEIN"/>
    <property type="match status" value="1"/>
</dbReference>
<gene>
    <name evidence="3" type="ORF">G352_27755</name>
</gene>
<dbReference type="SUPFAM" id="SSF53474">
    <property type="entry name" value="alpha/beta-Hydrolases"/>
    <property type="match status" value="1"/>
</dbReference>
<dbReference type="PRINTS" id="PR00111">
    <property type="entry name" value="ABHYDROLASE"/>
</dbReference>
<keyword evidence="1" id="KW-0560">Oxidoreductase</keyword>
<proteinExistence type="predicted"/>
<evidence type="ECO:0000313" key="4">
    <source>
        <dbReference type="Proteomes" id="UP000011731"/>
    </source>
</evidence>
<organism evidence="3 4">
    <name type="scientific">Rhodococcus ruber BKS 20-38</name>
    <dbReference type="NCBI Taxonomy" id="1278076"/>
    <lineage>
        <taxon>Bacteria</taxon>
        <taxon>Bacillati</taxon>
        <taxon>Actinomycetota</taxon>
        <taxon>Actinomycetes</taxon>
        <taxon>Mycobacteriales</taxon>
        <taxon>Nocardiaceae</taxon>
        <taxon>Rhodococcus</taxon>
    </lineage>
</organism>
<dbReference type="InterPro" id="IPR000639">
    <property type="entry name" value="Epox_hydrolase-like"/>
</dbReference>
<dbReference type="InterPro" id="IPR050471">
    <property type="entry name" value="AB_hydrolase"/>
</dbReference>
<evidence type="ECO:0000256" key="1">
    <source>
        <dbReference type="ARBA" id="ARBA00022559"/>
    </source>
</evidence>
<dbReference type="InterPro" id="IPR029058">
    <property type="entry name" value="AB_hydrolase_fold"/>
</dbReference>
<keyword evidence="3" id="KW-0378">Hydrolase</keyword>
<dbReference type="PANTHER" id="PTHR43433">
    <property type="entry name" value="HYDROLASE, ALPHA/BETA FOLD FAMILY PROTEIN"/>
    <property type="match status" value="1"/>
</dbReference>
<evidence type="ECO:0000259" key="2">
    <source>
        <dbReference type="Pfam" id="PF12697"/>
    </source>
</evidence>
<keyword evidence="1" id="KW-0575">Peroxidase</keyword>
<dbReference type="InterPro" id="IPR000073">
    <property type="entry name" value="AB_hydrolase_1"/>
</dbReference>
<dbReference type="PRINTS" id="PR00412">
    <property type="entry name" value="EPOXHYDRLASE"/>
</dbReference>
<sequence length="284" mass="30565">MPVLPYGRTRATHLRKVLMPIATINGIPLNYQVKGTGDLVVLIMGTGSPGRVWDLHQVPALVQAGYRVATFDNRGIAPSGESLGGMTIDDLVADTAGLIELLGGPAYVVGTSMGARVAQELSLARPDLVRKAVFLAGHARMDQFQVTLTEGERQLYDSGVELPAKYRAAVTAVMNLSPASLADPHTARDWLDVFEFTGGKTSPGVRAQLGMDREFDRRAAYRAVRVPCLAVGFADDRMIPAYLSREVADAIPGASYQEIPDAGHYGYLEQPEAVNKVLLEFLAA</sequence>
<feature type="domain" description="AB hydrolase-1" evidence="2">
    <location>
        <begin position="40"/>
        <end position="276"/>
    </location>
</feature>
<accession>M2YP90</accession>
<dbReference type="AlphaFoldDB" id="M2YP90"/>
<comment type="caution">
    <text evidence="3">The sequence shown here is derived from an EMBL/GenBank/DDBJ whole genome shotgun (WGS) entry which is preliminary data.</text>
</comment>
<reference evidence="3 4" key="1">
    <citation type="journal article" date="2013" name="Genome Announc.">
        <title>Draft Genome Sequence of Rhodococcus ruber Strain BKS 20-38.</title>
        <authorList>
            <person name="Bala M."/>
            <person name="Kumar S."/>
            <person name="Raghava G.P."/>
            <person name="Mayilraj S."/>
        </authorList>
    </citation>
    <scope>NUCLEOTIDE SEQUENCE [LARGE SCALE GENOMIC DNA]</scope>
    <source>
        <strain evidence="3 4">BKS 20-38</strain>
    </source>
</reference>
<dbReference type="Proteomes" id="UP000011731">
    <property type="component" value="Unassembled WGS sequence"/>
</dbReference>
<dbReference type="GO" id="GO:0004601">
    <property type="term" value="F:peroxidase activity"/>
    <property type="evidence" value="ECO:0007669"/>
    <property type="project" value="UniProtKB-KW"/>
</dbReference>
<dbReference type="EMBL" id="AOEX01000108">
    <property type="protein sequence ID" value="EME50588.1"/>
    <property type="molecule type" value="Genomic_DNA"/>
</dbReference>
<dbReference type="Pfam" id="PF12697">
    <property type="entry name" value="Abhydrolase_6"/>
    <property type="match status" value="1"/>
</dbReference>
<dbReference type="PATRIC" id="fig|1278076.4.peg.5696"/>
<evidence type="ECO:0000313" key="3">
    <source>
        <dbReference type="EMBL" id="EME50588.1"/>
    </source>
</evidence>
<protein>
    <submittedName>
        <fullName evidence="3">Alpha/beta hydrolase</fullName>
    </submittedName>
</protein>
<keyword evidence="4" id="KW-1185">Reference proteome</keyword>
<dbReference type="GO" id="GO:0016787">
    <property type="term" value="F:hydrolase activity"/>
    <property type="evidence" value="ECO:0007669"/>
    <property type="project" value="UniProtKB-KW"/>
</dbReference>
<name>M2YP90_9NOCA</name>